<dbReference type="InterPro" id="IPR016166">
    <property type="entry name" value="FAD-bd_PCMH"/>
</dbReference>
<reference evidence="5" key="1">
    <citation type="journal article" date="2013" name="Genome Announc.">
        <title>Draft genome sequence of the grapevine dieback fungus Eutypa lata UCR-EL1.</title>
        <authorList>
            <person name="Blanco-Ulate B."/>
            <person name="Rolshausen P.E."/>
            <person name="Cantu D."/>
        </authorList>
    </citation>
    <scope>NUCLEOTIDE SEQUENCE [LARGE SCALE GENOMIC DNA]</scope>
    <source>
        <strain evidence="5">UCR-EL1</strain>
    </source>
</reference>
<evidence type="ECO:0000313" key="5">
    <source>
        <dbReference type="Proteomes" id="UP000012174"/>
    </source>
</evidence>
<dbReference type="Pfam" id="PF01565">
    <property type="entry name" value="FAD_binding_4"/>
    <property type="match status" value="1"/>
</dbReference>
<dbReference type="InterPro" id="IPR006094">
    <property type="entry name" value="Oxid_FAD_bind_N"/>
</dbReference>
<dbReference type="STRING" id="1287681.M7SM12"/>
<dbReference type="InterPro" id="IPR012951">
    <property type="entry name" value="BBE"/>
</dbReference>
<dbReference type="PANTHER" id="PTHR13878:SF91">
    <property type="entry name" value="FAD BINDING DOMAIN PROTEIN (AFU_ORTHOLOGUE AFUA_6G12070)-RELATED"/>
    <property type="match status" value="1"/>
</dbReference>
<dbReference type="InterPro" id="IPR036318">
    <property type="entry name" value="FAD-bd_PCMH-like_sf"/>
</dbReference>
<keyword evidence="2" id="KW-0560">Oxidoreductase</keyword>
<dbReference type="GO" id="GO:0071949">
    <property type="term" value="F:FAD binding"/>
    <property type="evidence" value="ECO:0007669"/>
    <property type="project" value="InterPro"/>
</dbReference>
<dbReference type="AlphaFoldDB" id="M7SM12"/>
<dbReference type="InterPro" id="IPR016169">
    <property type="entry name" value="FAD-bd_PCMH_sub2"/>
</dbReference>
<dbReference type="OrthoDB" id="9983560at2759"/>
<dbReference type="KEGG" id="ela:UCREL1_7805"/>
<name>M7SM12_EUTLA</name>
<dbReference type="PROSITE" id="PS51387">
    <property type="entry name" value="FAD_PCMH"/>
    <property type="match status" value="1"/>
</dbReference>
<dbReference type="Pfam" id="PF08031">
    <property type="entry name" value="BBE"/>
    <property type="match status" value="1"/>
</dbReference>
<keyword evidence="5" id="KW-1185">Reference proteome</keyword>
<evidence type="ECO:0000313" key="4">
    <source>
        <dbReference type="EMBL" id="EMR65217.1"/>
    </source>
</evidence>
<dbReference type="HOGENOM" id="CLU_018354_4_2_1"/>
<dbReference type="GO" id="GO:0016491">
    <property type="term" value="F:oxidoreductase activity"/>
    <property type="evidence" value="ECO:0007669"/>
    <property type="project" value="UniProtKB-KW"/>
</dbReference>
<proteinExistence type="inferred from homology"/>
<dbReference type="Proteomes" id="UP000012174">
    <property type="component" value="Unassembled WGS sequence"/>
</dbReference>
<comment type="similarity">
    <text evidence="1">Belongs to the oxygen-dependent FAD-linked oxidoreductase family.</text>
</comment>
<organism evidence="4 5">
    <name type="scientific">Eutypa lata (strain UCR-EL1)</name>
    <name type="common">Grapevine dieback disease fungus</name>
    <name type="synonym">Eutypa armeniacae</name>
    <dbReference type="NCBI Taxonomy" id="1287681"/>
    <lineage>
        <taxon>Eukaryota</taxon>
        <taxon>Fungi</taxon>
        <taxon>Dikarya</taxon>
        <taxon>Ascomycota</taxon>
        <taxon>Pezizomycotina</taxon>
        <taxon>Sordariomycetes</taxon>
        <taxon>Xylariomycetidae</taxon>
        <taxon>Xylariales</taxon>
        <taxon>Diatrypaceae</taxon>
        <taxon>Eutypa</taxon>
    </lineage>
</organism>
<dbReference type="EMBL" id="KB706908">
    <property type="protein sequence ID" value="EMR65217.1"/>
    <property type="molecule type" value="Genomic_DNA"/>
</dbReference>
<evidence type="ECO:0000259" key="3">
    <source>
        <dbReference type="PROSITE" id="PS51387"/>
    </source>
</evidence>
<dbReference type="SUPFAM" id="SSF56176">
    <property type="entry name" value="FAD-binding/transporter-associated domain-like"/>
    <property type="match status" value="1"/>
</dbReference>
<accession>M7SM12</accession>
<evidence type="ECO:0000256" key="2">
    <source>
        <dbReference type="ARBA" id="ARBA00023002"/>
    </source>
</evidence>
<dbReference type="PANTHER" id="PTHR13878">
    <property type="entry name" value="GULONOLACTONE OXIDASE"/>
    <property type="match status" value="1"/>
</dbReference>
<dbReference type="eggNOG" id="ENOG502SH6Z">
    <property type="taxonomic scope" value="Eukaryota"/>
</dbReference>
<feature type="domain" description="FAD-binding PCMH-type" evidence="3">
    <location>
        <begin position="162"/>
        <end position="341"/>
    </location>
</feature>
<protein>
    <submittedName>
        <fullName evidence="4">Putative fad binding domain-containing protein</fullName>
    </submittedName>
</protein>
<dbReference type="OMA" id="YMNEGDP"/>
<sequence>MFVMESSHHINEAAVLLISALITTLILPLAVLGDVAFTSETVQLTSDDIGDFSDIAFGNAGDAASHRLADECRYVPGDLGWPSDTEWNRLNVSIDGALLQPEPPAAACYPGPTHDEERCRFLVERAASERYFWIDEPLTALAEWTQGATCVATLLPEGNCTRGGFPAYVVNATSVKHVQAAVNFARNRNIRVIIKNTGHDFGGRSVGAGSLSIWVHHFKDFELLPEYTQGNYTGRAVRYGAGIEAWEMYNFMAANNITLVAPGGSTVGGAGGWLSVAGHSSITSTFGLGADQALSIEVVTADGRAVTADPETNTDLFWALRGGGGATYGIITSVIMKAYDPINLTTTALNLNYPSSTVPSIETFWEAIGLYYRFCAEILDAGGYGFSYIYPGANNSYRFTTTSQFPGKISSEVQSFMQPLYDAFLLLSSGLNLSNPTPSTRLFGSSRGGGGDRPINTRYRSRLLPRANWEDDALFDQTMSAIRRAAEGGFDNDFYFHGTLTSPTEAVAGWPGASTSAVLPAWRQNRMHAMLMDLQPPGITGARAHDRDATMQGYVQLLRDVSPGAGSYMNEGDPGEPEWQGAFFGTNYEGLLEVKRERDPWHLFWAPTTVGSEAWEVRAVDGYPNSQNGKLCRTGVSF</sequence>
<evidence type="ECO:0000256" key="1">
    <source>
        <dbReference type="ARBA" id="ARBA00005466"/>
    </source>
</evidence>
<gene>
    <name evidence="4" type="ORF">UCREL1_7805</name>
</gene>
<dbReference type="InterPro" id="IPR050432">
    <property type="entry name" value="FAD-linked_Oxidoreductases_BP"/>
</dbReference>
<dbReference type="Gene3D" id="3.30.465.10">
    <property type="match status" value="2"/>
</dbReference>